<proteinExistence type="predicted"/>
<gene>
    <name evidence="8" type="ORF">EDC38_3036</name>
</gene>
<evidence type="ECO:0000259" key="7">
    <source>
        <dbReference type="Pfam" id="PF00535"/>
    </source>
</evidence>
<dbReference type="PANTHER" id="PTHR43646:SF2">
    <property type="entry name" value="GLYCOSYLTRANSFERASE 2-LIKE DOMAIN-CONTAINING PROTEIN"/>
    <property type="match status" value="1"/>
</dbReference>
<feature type="domain" description="Glycosyltransferase 2-like" evidence="7">
    <location>
        <begin position="9"/>
        <end position="156"/>
    </location>
</feature>
<keyword evidence="9" id="KW-1185">Reference proteome</keyword>
<comment type="caution">
    <text evidence="8">The sequence shown here is derived from an EMBL/GenBank/DDBJ whole genome shotgun (WGS) entry which is preliminary data.</text>
</comment>
<reference evidence="8 9" key="1">
    <citation type="submission" date="2018-11" db="EMBL/GenBank/DDBJ databases">
        <title>Genomic Encyclopedia of Type Strains, Phase IV (KMG-IV): sequencing the most valuable type-strain genomes for metagenomic binning, comparative biology and taxonomic classification.</title>
        <authorList>
            <person name="Goeker M."/>
        </authorList>
    </citation>
    <scope>NUCLEOTIDE SEQUENCE [LARGE SCALE GENOMIC DNA]</scope>
    <source>
        <strain evidence="8 9">DSM 16974</strain>
    </source>
</reference>
<accession>A0A3N1NPI9</accession>
<comment type="subcellular location">
    <subcellularLocation>
        <location evidence="1">Cell membrane</location>
    </subcellularLocation>
</comment>
<name>A0A3N1NPI9_9GAMM</name>
<evidence type="ECO:0000256" key="4">
    <source>
        <dbReference type="ARBA" id="ARBA00022679"/>
    </source>
</evidence>
<evidence type="ECO:0000313" key="9">
    <source>
        <dbReference type="Proteomes" id="UP000273643"/>
    </source>
</evidence>
<feature type="transmembrane region" description="Helical" evidence="6">
    <location>
        <begin position="284"/>
        <end position="308"/>
    </location>
</feature>
<keyword evidence="5 6" id="KW-0472">Membrane</keyword>
<dbReference type="EMBL" id="RJUK01000003">
    <property type="protein sequence ID" value="ROQ18063.1"/>
    <property type="molecule type" value="Genomic_DNA"/>
</dbReference>
<organism evidence="8 9">
    <name type="scientific">Marinimicrobium koreense</name>
    <dbReference type="NCBI Taxonomy" id="306545"/>
    <lineage>
        <taxon>Bacteria</taxon>
        <taxon>Pseudomonadati</taxon>
        <taxon>Pseudomonadota</taxon>
        <taxon>Gammaproteobacteria</taxon>
        <taxon>Cellvibrionales</taxon>
        <taxon>Cellvibrionaceae</taxon>
        <taxon>Marinimicrobium</taxon>
    </lineage>
</organism>
<evidence type="ECO:0000313" key="8">
    <source>
        <dbReference type="EMBL" id="ROQ18063.1"/>
    </source>
</evidence>
<dbReference type="RefSeq" id="WP_123639384.1">
    <property type="nucleotide sequence ID" value="NZ_RJUK01000003.1"/>
</dbReference>
<feature type="transmembrane region" description="Helical" evidence="6">
    <location>
        <begin position="253"/>
        <end position="272"/>
    </location>
</feature>
<keyword evidence="2" id="KW-1003">Cell membrane</keyword>
<evidence type="ECO:0000256" key="6">
    <source>
        <dbReference type="SAM" id="Phobius"/>
    </source>
</evidence>
<evidence type="ECO:0000256" key="2">
    <source>
        <dbReference type="ARBA" id="ARBA00022475"/>
    </source>
</evidence>
<dbReference type="InterPro" id="IPR001173">
    <property type="entry name" value="Glyco_trans_2-like"/>
</dbReference>
<dbReference type="Gene3D" id="3.90.550.10">
    <property type="entry name" value="Spore Coat Polysaccharide Biosynthesis Protein SpsA, Chain A"/>
    <property type="match status" value="1"/>
</dbReference>
<dbReference type="GO" id="GO:0016757">
    <property type="term" value="F:glycosyltransferase activity"/>
    <property type="evidence" value="ECO:0007669"/>
    <property type="project" value="UniProtKB-KW"/>
</dbReference>
<dbReference type="SUPFAM" id="SSF53448">
    <property type="entry name" value="Nucleotide-diphospho-sugar transferases"/>
    <property type="match status" value="1"/>
</dbReference>
<keyword evidence="4 8" id="KW-0808">Transferase</keyword>
<keyword evidence="6" id="KW-1133">Transmembrane helix</keyword>
<feature type="transmembrane region" description="Helical" evidence="6">
    <location>
        <begin position="228"/>
        <end position="247"/>
    </location>
</feature>
<dbReference type="InterPro" id="IPR029044">
    <property type="entry name" value="Nucleotide-diphossugar_trans"/>
</dbReference>
<dbReference type="AlphaFoldDB" id="A0A3N1NPI9"/>
<dbReference type="OrthoDB" id="9801954at2"/>
<dbReference type="GO" id="GO:0005886">
    <property type="term" value="C:plasma membrane"/>
    <property type="evidence" value="ECO:0007669"/>
    <property type="project" value="UniProtKB-SubCell"/>
</dbReference>
<sequence length="321" mass="36239">MNTGLPSVSIIIPTFNEEEYLSNCLRSVKSIDYPNEKYEVIVVDNGSEDSTLEIARSYGVKVYVKENIKVGAVRNFGAENSYGDVLVFLDGDCVVDKGWIRRGLELLDNNSVVGGQYFLRENPYWVEKYWILNPDGASYETSSLVGGCIMIRRDDFLKVGRFNESLNSGEDSELTHRLRRSGVNVRVTRQFSVTHLGYPTSLTGFVKRQIWHSIDYGLHTEKSFKDKIFILTSFYGFGLIFSVVGLLTSAKLLLIGLALALICPASLSVKRIRRSKYKGSLKDVFSIFLIDNAYLWGRLAGLLSGLLMRVRSRKGEKYFRG</sequence>
<dbReference type="Pfam" id="PF00535">
    <property type="entry name" value="Glycos_transf_2"/>
    <property type="match status" value="1"/>
</dbReference>
<dbReference type="Proteomes" id="UP000273643">
    <property type="component" value="Unassembled WGS sequence"/>
</dbReference>
<protein>
    <submittedName>
        <fullName evidence="8">Glycosyl transferase family 2</fullName>
    </submittedName>
</protein>
<evidence type="ECO:0000256" key="5">
    <source>
        <dbReference type="ARBA" id="ARBA00023136"/>
    </source>
</evidence>
<evidence type="ECO:0000256" key="1">
    <source>
        <dbReference type="ARBA" id="ARBA00004236"/>
    </source>
</evidence>
<keyword evidence="3" id="KW-0328">Glycosyltransferase</keyword>
<evidence type="ECO:0000256" key="3">
    <source>
        <dbReference type="ARBA" id="ARBA00022676"/>
    </source>
</evidence>
<keyword evidence="6" id="KW-0812">Transmembrane</keyword>
<dbReference type="PANTHER" id="PTHR43646">
    <property type="entry name" value="GLYCOSYLTRANSFERASE"/>
    <property type="match status" value="1"/>
</dbReference>